<dbReference type="SMART" id="SM00729">
    <property type="entry name" value="Elp3"/>
    <property type="match status" value="1"/>
</dbReference>
<comment type="cofactor">
    <cofactor evidence="1">
        <name>[4Fe-4S] cluster</name>
        <dbReference type="ChEBI" id="CHEBI:49883"/>
    </cofactor>
</comment>
<dbReference type="PANTHER" id="PTHR43409">
    <property type="entry name" value="ANAEROBIC MAGNESIUM-PROTOPORPHYRIN IX MONOMETHYL ESTER CYCLASE-RELATED"/>
    <property type="match status" value="1"/>
</dbReference>
<dbReference type="GO" id="GO:0051539">
    <property type="term" value="F:4 iron, 4 sulfur cluster binding"/>
    <property type="evidence" value="ECO:0007669"/>
    <property type="project" value="UniProtKB-KW"/>
</dbReference>
<keyword evidence="7" id="KW-0411">Iron-sulfur</keyword>
<evidence type="ECO:0000256" key="5">
    <source>
        <dbReference type="ARBA" id="ARBA00022723"/>
    </source>
</evidence>
<dbReference type="InterPro" id="IPR023404">
    <property type="entry name" value="rSAM_horseshoe"/>
</dbReference>
<reference evidence="10 11" key="1">
    <citation type="journal article" date="2015" name="Nature">
        <title>rRNA introns, odd ribosomes, and small enigmatic genomes across a large radiation of phyla.</title>
        <authorList>
            <person name="Brown C.T."/>
            <person name="Hug L.A."/>
            <person name="Thomas B.C."/>
            <person name="Sharon I."/>
            <person name="Castelle C.J."/>
            <person name="Singh A."/>
            <person name="Wilkins M.J."/>
            <person name="Williams K.H."/>
            <person name="Banfield J.F."/>
        </authorList>
    </citation>
    <scope>NUCLEOTIDE SEQUENCE [LARGE SCALE GENOMIC DNA]</scope>
</reference>
<keyword evidence="4" id="KW-0949">S-adenosyl-L-methionine</keyword>
<dbReference type="GO" id="GO:0046872">
    <property type="term" value="F:metal ion binding"/>
    <property type="evidence" value="ECO:0007669"/>
    <property type="project" value="UniProtKB-KW"/>
</dbReference>
<comment type="caution">
    <text evidence="10">The sequence shown here is derived from an EMBL/GenBank/DDBJ whole genome shotgun (WGS) entry which is preliminary data.</text>
</comment>
<feature type="domain" description="Radical SAM core" evidence="9">
    <location>
        <begin position="225"/>
        <end position="475"/>
    </location>
</feature>
<dbReference type="PROSITE" id="PS51332">
    <property type="entry name" value="B12_BINDING"/>
    <property type="match status" value="1"/>
</dbReference>
<protein>
    <submittedName>
        <fullName evidence="10">Radical SAM domain protein</fullName>
    </submittedName>
</protein>
<dbReference type="SFLD" id="SFLDG01082">
    <property type="entry name" value="B12-binding_domain_containing"/>
    <property type="match status" value="1"/>
</dbReference>
<dbReference type="Pfam" id="PF02310">
    <property type="entry name" value="B12-binding"/>
    <property type="match status" value="1"/>
</dbReference>
<dbReference type="Gene3D" id="3.40.50.280">
    <property type="entry name" value="Cobalamin-binding domain"/>
    <property type="match status" value="1"/>
</dbReference>
<dbReference type="InterPro" id="IPR006158">
    <property type="entry name" value="Cobalamin-bd"/>
</dbReference>
<dbReference type="InterPro" id="IPR051198">
    <property type="entry name" value="BchE-like"/>
</dbReference>
<gene>
    <name evidence="10" type="ORF">UW49_C0001G0054</name>
</gene>
<proteinExistence type="predicted"/>
<dbReference type="InterPro" id="IPR058240">
    <property type="entry name" value="rSAM_sf"/>
</dbReference>
<dbReference type="GO" id="GO:0003824">
    <property type="term" value="F:catalytic activity"/>
    <property type="evidence" value="ECO:0007669"/>
    <property type="project" value="InterPro"/>
</dbReference>
<keyword evidence="2" id="KW-0489">Methyltransferase</keyword>
<dbReference type="InterPro" id="IPR034466">
    <property type="entry name" value="Methyltransferase_Class_B"/>
</dbReference>
<dbReference type="PANTHER" id="PTHR43409:SF7">
    <property type="entry name" value="BLL1977 PROTEIN"/>
    <property type="match status" value="1"/>
</dbReference>
<evidence type="ECO:0000259" key="8">
    <source>
        <dbReference type="PROSITE" id="PS51332"/>
    </source>
</evidence>
<evidence type="ECO:0000256" key="6">
    <source>
        <dbReference type="ARBA" id="ARBA00023004"/>
    </source>
</evidence>
<dbReference type="Proteomes" id="UP000033977">
    <property type="component" value="Unassembled WGS sequence"/>
</dbReference>
<name>A0A0G1IFB3_9BACT</name>
<evidence type="ECO:0000256" key="7">
    <source>
        <dbReference type="ARBA" id="ARBA00023014"/>
    </source>
</evidence>
<dbReference type="GO" id="GO:0031419">
    <property type="term" value="F:cobalamin binding"/>
    <property type="evidence" value="ECO:0007669"/>
    <property type="project" value="InterPro"/>
</dbReference>
<organism evidence="10 11">
    <name type="scientific">Candidatus Giovannonibacteria bacterium GW2011_GWB1_44_23</name>
    <dbReference type="NCBI Taxonomy" id="1618652"/>
    <lineage>
        <taxon>Bacteria</taxon>
        <taxon>Candidatus Giovannoniibacteriota</taxon>
    </lineage>
</organism>
<dbReference type="SFLD" id="SFLDG01123">
    <property type="entry name" value="methyltransferase_(Class_B)"/>
    <property type="match status" value="1"/>
</dbReference>
<evidence type="ECO:0000256" key="4">
    <source>
        <dbReference type="ARBA" id="ARBA00022691"/>
    </source>
</evidence>
<keyword evidence="3" id="KW-0808">Transferase</keyword>
<dbReference type="InterPro" id="IPR007197">
    <property type="entry name" value="rSAM"/>
</dbReference>
<dbReference type="InterPro" id="IPR006638">
    <property type="entry name" value="Elp3/MiaA/NifB-like_rSAM"/>
</dbReference>
<sequence>MSRKNPRVLLIYPPNQLMSIEMPRPDGSLGPLYLAGALRRAGIEVDILDASVGGPTDNLKDTFFRRVKQPNGLTRIGMTPKRMEEYLAGGFYNIVGIHSNFTPQTKMALEVASIIKKVNPEMLVVAGGVNARAMAERMLTQNTIDLIAVTEGEKTIVEIVRAWQNGSGFGEVNGIARLENGELVINSPSTITTNLDELPLPAWDLLPFAKYDEINSPPHGSITSAKRRRYAPMMTSRGCPFECLYCHISEEKSAESTSGDIGSLRLKSVDRVMREVDILRSLGVTHLYLEDDSLLAKKTRVTDFFKRMAEMGMKMSGINGVNLVHFGEPTANKKLRPDRKYLEIIKTSGFDEIVFPVESASQRVLDKYATGKLNHERLDVVELVRTAVSIGITCPINMMMGFPDETEAEIMQSVELGKQLINAGAPYVTFFIPIPFPGSKLFNIAIKGNHLAPDFDTDIMNWQHPVMKNTIVPPERVVELRQWAWETVNTSSYKQTRTERNVRAV</sequence>
<keyword evidence="5" id="KW-0479">Metal-binding</keyword>
<dbReference type="Pfam" id="PF04055">
    <property type="entry name" value="Radical_SAM"/>
    <property type="match status" value="1"/>
</dbReference>
<dbReference type="EMBL" id="LCIN01000001">
    <property type="protein sequence ID" value="KKT57870.1"/>
    <property type="molecule type" value="Genomic_DNA"/>
</dbReference>
<dbReference type="PROSITE" id="PS51918">
    <property type="entry name" value="RADICAL_SAM"/>
    <property type="match status" value="1"/>
</dbReference>
<feature type="domain" description="B12-binding" evidence="8">
    <location>
        <begin position="5"/>
        <end position="170"/>
    </location>
</feature>
<dbReference type="AlphaFoldDB" id="A0A0G1IFB3"/>
<dbReference type="SFLD" id="SFLDS00029">
    <property type="entry name" value="Radical_SAM"/>
    <property type="match status" value="1"/>
</dbReference>
<keyword evidence="6" id="KW-0408">Iron</keyword>
<evidence type="ECO:0000256" key="3">
    <source>
        <dbReference type="ARBA" id="ARBA00022679"/>
    </source>
</evidence>
<evidence type="ECO:0000259" key="9">
    <source>
        <dbReference type="PROSITE" id="PS51918"/>
    </source>
</evidence>
<dbReference type="Gene3D" id="3.80.30.20">
    <property type="entry name" value="tm_1862 like domain"/>
    <property type="match status" value="1"/>
</dbReference>
<evidence type="ECO:0000256" key="1">
    <source>
        <dbReference type="ARBA" id="ARBA00001966"/>
    </source>
</evidence>
<accession>A0A0G1IFB3</accession>
<dbReference type="CDD" id="cd02068">
    <property type="entry name" value="radical_SAM_B12_BD"/>
    <property type="match status" value="1"/>
</dbReference>
<evidence type="ECO:0000313" key="10">
    <source>
        <dbReference type="EMBL" id="KKT57870.1"/>
    </source>
</evidence>
<dbReference type="SUPFAM" id="SSF102114">
    <property type="entry name" value="Radical SAM enzymes"/>
    <property type="match status" value="1"/>
</dbReference>
<evidence type="ECO:0000313" key="11">
    <source>
        <dbReference type="Proteomes" id="UP000033977"/>
    </source>
</evidence>
<evidence type="ECO:0000256" key="2">
    <source>
        <dbReference type="ARBA" id="ARBA00022603"/>
    </source>
</evidence>